<dbReference type="PANTHER" id="PTHR30164">
    <property type="entry name" value="MTFA PEPTIDASE"/>
    <property type="match status" value="1"/>
</dbReference>
<keyword evidence="2" id="KW-1185">Reference proteome</keyword>
<name>A0ABX2IR23_9RHOO</name>
<dbReference type="PANTHER" id="PTHR30164:SF2">
    <property type="entry name" value="PROTEIN MTFA"/>
    <property type="match status" value="1"/>
</dbReference>
<protein>
    <submittedName>
        <fullName evidence="1">Zinc-dependent peptidase</fullName>
    </submittedName>
</protein>
<dbReference type="InterPro" id="IPR024079">
    <property type="entry name" value="MetalloPept_cat_dom_sf"/>
</dbReference>
<dbReference type="EMBL" id="JABCSC020000004">
    <property type="protein sequence ID" value="NSL56440.1"/>
    <property type="molecule type" value="Genomic_DNA"/>
</dbReference>
<organism evidence="1 2">
    <name type="scientific">Uliginosibacterium aquaticum</name>
    <dbReference type="NCBI Taxonomy" id="2731212"/>
    <lineage>
        <taxon>Bacteria</taxon>
        <taxon>Pseudomonadati</taxon>
        <taxon>Pseudomonadota</taxon>
        <taxon>Betaproteobacteria</taxon>
        <taxon>Rhodocyclales</taxon>
        <taxon>Zoogloeaceae</taxon>
        <taxon>Uliginosibacterium</taxon>
    </lineage>
</organism>
<dbReference type="Pfam" id="PF06167">
    <property type="entry name" value="Peptidase_M90"/>
    <property type="match status" value="1"/>
</dbReference>
<dbReference type="CDD" id="cd20169">
    <property type="entry name" value="Peptidase_M90_mtfA"/>
    <property type="match status" value="1"/>
</dbReference>
<dbReference type="Proteomes" id="UP000778523">
    <property type="component" value="Unassembled WGS sequence"/>
</dbReference>
<dbReference type="RefSeq" id="WP_170022773.1">
    <property type="nucleotide sequence ID" value="NZ_JABCSC020000004.1"/>
</dbReference>
<evidence type="ECO:0000313" key="2">
    <source>
        <dbReference type="Proteomes" id="UP000778523"/>
    </source>
</evidence>
<accession>A0ABX2IR23</accession>
<proteinExistence type="predicted"/>
<dbReference type="Gene3D" id="3.40.390.10">
    <property type="entry name" value="Collagenase (Catalytic Domain)"/>
    <property type="match status" value="1"/>
</dbReference>
<comment type="caution">
    <text evidence="1">The sequence shown here is derived from an EMBL/GenBank/DDBJ whole genome shotgun (WGS) entry which is preliminary data.</text>
</comment>
<dbReference type="InterPro" id="IPR042252">
    <property type="entry name" value="MtfA_N"/>
</dbReference>
<reference evidence="1 2" key="1">
    <citation type="submission" date="2020-06" db="EMBL/GenBank/DDBJ databases">
        <title>Draft genome of Uliginosibacterium sp. IMCC34675.</title>
        <authorList>
            <person name="Song J."/>
        </authorList>
    </citation>
    <scope>NUCLEOTIDE SEQUENCE [LARGE SCALE GENOMIC DNA]</scope>
    <source>
        <strain evidence="1 2">IMCC34675</strain>
    </source>
</reference>
<dbReference type="Gene3D" id="1.10.472.150">
    <property type="entry name" value="Glucose-regulated metallo-peptidase M90, N-terminal domain"/>
    <property type="match status" value="1"/>
</dbReference>
<gene>
    <name evidence="1" type="ORF">HJ583_015510</name>
</gene>
<evidence type="ECO:0000313" key="1">
    <source>
        <dbReference type="EMBL" id="NSL56440.1"/>
    </source>
</evidence>
<dbReference type="InterPro" id="IPR010384">
    <property type="entry name" value="MtfA_fam"/>
</dbReference>
<sequence length="252" mass="27788">MFAALRRLFAARNAPPDVPEALWSAVEASLSCLAHLSPEERLRLRQMALAFLDDKVFAGAQGFEPDNFARLSIALQACLPVLNLGLDAYAGWRGIIVYPGDFVIPRRLIDEDGLLHEYEEDALGESWDGGPIVLSWFDNPADYEGANVVIHEFAHKLDMLGGEADGRPPLHAGMNTDAWCAAFDNAYEDFCARIDAEEETELDPYAAEHPAEFFAVCSEAFFTAPAGLVRDYPGVYAQLAAFYRQDPLQSKA</sequence>
<dbReference type="SUPFAM" id="SSF55486">
    <property type="entry name" value="Metalloproteases ('zincins'), catalytic domain"/>
    <property type="match status" value="1"/>
</dbReference>